<evidence type="ECO:0000256" key="1">
    <source>
        <dbReference type="ARBA" id="ARBA00004477"/>
    </source>
</evidence>
<dbReference type="KEGG" id="chig:CH63R_02621"/>
<dbReference type="PANTHER" id="PTHR13202:SF0">
    <property type="entry name" value="SIGNAL PEPTIDASE COMPLEX SUBUNIT 1"/>
    <property type="match status" value="1"/>
</dbReference>
<feature type="transmembrane region" description="Helical" evidence="9">
    <location>
        <begin position="141"/>
        <end position="161"/>
    </location>
</feature>
<evidence type="ECO:0000313" key="11">
    <source>
        <dbReference type="Proteomes" id="UP000092177"/>
    </source>
</evidence>
<dbReference type="RefSeq" id="XP_018162412.1">
    <property type="nucleotide sequence ID" value="XM_018297596.1"/>
</dbReference>
<keyword evidence="7 9" id="KW-0472">Membrane</keyword>
<dbReference type="GeneID" id="28861703"/>
<comment type="subcellular location">
    <subcellularLocation>
        <location evidence="1">Endoplasmic reticulum membrane</location>
        <topology evidence="1">Multi-pass membrane protein</topology>
    </subcellularLocation>
</comment>
<feature type="transmembrane region" description="Helical" evidence="9">
    <location>
        <begin position="167"/>
        <end position="189"/>
    </location>
</feature>
<evidence type="ECO:0000256" key="4">
    <source>
        <dbReference type="ARBA" id="ARBA00022692"/>
    </source>
</evidence>
<evidence type="ECO:0000256" key="5">
    <source>
        <dbReference type="ARBA" id="ARBA00022824"/>
    </source>
</evidence>
<dbReference type="EMBL" id="LTAN01000002">
    <property type="protein sequence ID" value="OBR13895.1"/>
    <property type="molecule type" value="Genomic_DNA"/>
</dbReference>
<dbReference type="GO" id="GO:0006465">
    <property type="term" value="P:signal peptide processing"/>
    <property type="evidence" value="ECO:0007669"/>
    <property type="project" value="InterPro"/>
</dbReference>
<keyword evidence="5" id="KW-0256">Endoplasmic reticulum</keyword>
<comment type="caution">
    <text evidence="10">The sequence shown here is derived from an EMBL/GenBank/DDBJ whole genome shotgun (WGS) entry which is preliminary data.</text>
</comment>
<dbReference type="VEuPathDB" id="FungiDB:CH63R_02621"/>
<proteinExistence type="inferred from homology"/>
<evidence type="ECO:0000256" key="9">
    <source>
        <dbReference type="SAM" id="Phobius"/>
    </source>
</evidence>
<dbReference type="AlphaFoldDB" id="A0A1B7YPA9"/>
<gene>
    <name evidence="10" type="ORF">CH63R_02621</name>
</gene>
<evidence type="ECO:0000256" key="7">
    <source>
        <dbReference type="ARBA" id="ARBA00023136"/>
    </source>
</evidence>
<evidence type="ECO:0000256" key="2">
    <source>
        <dbReference type="ARBA" id="ARBA00005245"/>
    </source>
</evidence>
<protein>
    <recommendedName>
        <fullName evidence="3">Signal peptidase complex subunit 1</fullName>
    </recommendedName>
</protein>
<dbReference type="PANTHER" id="PTHR13202">
    <property type="entry name" value="MICROSOMAL SIGNAL PEPTIDASE 12 KDA SUBUNIT"/>
    <property type="match status" value="1"/>
</dbReference>
<comment type="similarity">
    <text evidence="2">Belongs to the SPCS1 family.</text>
</comment>
<keyword evidence="4 9" id="KW-0812">Transmembrane</keyword>
<evidence type="ECO:0000313" key="10">
    <source>
        <dbReference type="EMBL" id="OBR13895.1"/>
    </source>
</evidence>
<dbReference type="Pfam" id="PF06645">
    <property type="entry name" value="SPC12"/>
    <property type="match status" value="1"/>
</dbReference>
<keyword evidence="11" id="KW-1185">Reference proteome</keyword>
<comment type="function">
    <text evidence="8">Component of the signal peptidase complex (SPC) which catalyzes the cleavage of N-terminal signal sequences from nascent proteins as they are translocated into the lumen of the endoplasmic reticulum. Dispensable for SPC enzymatic activity.</text>
</comment>
<name>A0A1B7YPA9_COLHI</name>
<dbReference type="GO" id="GO:0005787">
    <property type="term" value="C:signal peptidase complex"/>
    <property type="evidence" value="ECO:0007669"/>
    <property type="project" value="InterPro"/>
</dbReference>
<sequence length="217" mass="23947">MAGRLDASTAGELATRIPSVLQVPRKWHTCLQHSSRLNHTSDTRSPQADRRIHISDIHLRPDTLQLQLGKQAAHFIDTLTGGLFRRHFVDDPRGRSSCHLDRRRLPTVPVASIAMADQILDQVRDLAEGQIDFEGQKLADLLATLVLSASGVLSFIIGYLFQDIKLAVYVGLGGTVLTFLLVVPPWPFYKQHPIKWLEPGSESGSGSRNVATIEKSG</sequence>
<dbReference type="Proteomes" id="UP000092177">
    <property type="component" value="Chromosome 2"/>
</dbReference>
<organism evidence="10 11">
    <name type="scientific">Colletotrichum higginsianum (strain IMI 349063)</name>
    <name type="common">Crucifer anthracnose fungus</name>
    <dbReference type="NCBI Taxonomy" id="759273"/>
    <lineage>
        <taxon>Eukaryota</taxon>
        <taxon>Fungi</taxon>
        <taxon>Dikarya</taxon>
        <taxon>Ascomycota</taxon>
        <taxon>Pezizomycotina</taxon>
        <taxon>Sordariomycetes</taxon>
        <taxon>Hypocreomycetidae</taxon>
        <taxon>Glomerellales</taxon>
        <taxon>Glomerellaceae</taxon>
        <taxon>Colletotrichum</taxon>
        <taxon>Colletotrichum destructivum species complex</taxon>
    </lineage>
</organism>
<reference evidence="11" key="1">
    <citation type="journal article" date="2017" name="BMC Genomics">
        <title>Gapless genome assembly of Colletotrichum higginsianum reveals chromosome structure and association of transposable elements with secondary metabolite gene clusters.</title>
        <authorList>
            <person name="Dallery J.-F."/>
            <person name="Lapalu N."/>
            <person name="Zampounis A."/>
            <person name="Pigne S."/>
            <person name="Luyten I."/>
            <person name="Amselem J."/>
            <person name="Wittenberg A.H.J."/>
            <person name="Zhou S."/>
            <person name="de Queiroz M.V."/>
            <person name="Robin G.P."/>
            <person name="Auger A."/>
            <person name="Hainaut M."/>
            <person name="Henrissat B."/>
            <person name="Kim K.-T."/>
            <person name="Lee Y.-H."/>
            <person name="Lespinet O."/>
            <person name="Schwartz D.C."/>
            <person name="Thon M.R."/>
            <person name="O'Connell R.J."/>
        </authorList>
    </citation>
    <scope>NUCLEOTIDE SEQUENCE [LARGE SCALE GENOMIC DNA]</scope>
    <source>
        <strain evidence="11">IMI 349063</strain>
    </source>
</reference>
<evidence type="ECO:0000256" key="8">
    <source>
        <dbReference type="ARBA" id="ARBA00045204"/>
    </source>
</evidence>
<dbReference type="InterPro" id="IPR009542">
    <property type="entry name" value="Spc1/SPCS1"/>
</dbReference>
<dbReference type="GO" id="GO:0045047">
    <property type="term" value="P:protein targeting to ER"/>
    <property type="evidence" value="ECO:0007669"/>
    <property type="project" value="TreeGrafter"/>
</dbReference>
<accession>A0A1B7YPA9</accession>
<evidence type="ECO:0000256" key="6">
    <source>
        <dbReference type="ARBA" id="ARBA00022989"/>
    </source>
</evidence>
<evidence type="ECO:0000256" key="3">
    <source>
        <dbReference type="ARBA" id="ARBA00017059"/>
    </source>
</evidence>
<keyword evidence="6 9" id="KW-1133">Transmembrane helix</keyword>
<dbReference type="OrthoDB" id="263893at2759"/>